<keyword evidence="12" id="KW-1185">Reference proteome</keyword>
<dbReference type="GO" id="GO:0052654">
    <property type="term" value="F:L-leucine-2-oxoglutarate transaminase activity"/>
    <property type="evidence" value="ECO:0007669"/>
    <property type="project" value="RHEA"/>
</dbReference>
<evidence type="ECO:0000256" key="8">
    <source>
        <dbReference type="ARBA" id="ARBA00023304"/>
    </source>
</evidence>
<dbReference type="SUPFAM" id="SSF47781">
    <property type="entry name" value="RuvA domain 2-like"/>
    <property type="match status" value="2"/>
</dbReference>
<comment type="catalytic activity">
    <reaction evidence="10">
        <text>L-leucine + 2-oxoglutarate = 4-methyl-2-oxopentanoate + L-glutamate</text>
        <dbReference type="Rhea" id="RHEA:18321"/>
        <dbReference type="ChEBI" id="CHEBI:16810"/>
        <dbReference type="ChEBI" id="CHEBI:17865"/>
        <dbReference type="ChEBI" id="CHEBI:29985"/>
        <dbReference type="ChEBI" id="CHEBI:57427"/>
        <dbReference type="EC" id="2.6.1.42"/>
    </reaction>
</comment>
<evidence type="ECO:0000313" key="13">
    <source>
        <dbReference type="WBParaSite" id="maker-uti_cns_0005761-snap-gene-0.4-mRNA-1"/>
    </source>
</evidence>
<dbReference type="SUPFAM" id="SSF50249">
    <property type="entry name" value="Nucleic acid-binding proteins"/>
    <property type="match status" value="1"/>
</dbReference>
<reference evidence="13" key="1">
    <citation type="submission" date="2016-11" db="UniProtKB">
        <authorList>
            <consortium name="WormBaseParasite"/>
        </authorList>
    </citation>
    <scope>IDENTIFICATION</scope>
</reference>
<dbReference type="Gene3D" id="3.30.420.140">
    <property type="entry name" value="YqgF/RNase H-like domain"/>
    <property type="match status" value="1"/>
</dbReference>
<dbReference type="SMART" id="SM00252">
    <property type="entry name" value="SH2"/>
    <property type="match status" value="1"/>
</dbReference>
<dbReference type="InterPro" id="IPR036860">
    <property type="entry name" value="SH2_dom_sf"/>
</dbReference>
<evidence type="ECO:0000256" key="6">
    <source>
        <dbReference type="ARBA" id="ARBA00022679"/>
    </source>
</evidence>
<dbReference type="GO" id="GO:0003676">
    <property type="term" value="F:nucleic acid binding"/>
    <property type="evidence" value="ECO:0007669"/>
    <property type="project" value="InterPro"/>
</dbReference>
<dbReference type="PROSITE" id="PS00770">
    <property type="entry name" value="AA_TRANSFER_CLASS_4"/>
    <property type="match status" value="1"/>
</dbReference>
<dbReference type="InterPro" id="IPR032706">
    <property type="entry name" value="Spt6_HHH"/>
</dbReference>
<dbReference type="PANTHER" id="PTHR10145">
    <property type="entry name" value="TRANSCRIPTION ELONGATION FACTOR SPT6"/>
    <property type="match status" value="1"/>
</dbReference>
<dbReference type="GO" id="GO:0008023">
    <property type="term" value="C:transcription elongation factor complex"/>
    <property type="evidence" value="ECO:0007669"/>
    <property type="project" value="TreeGrafter"/>
</dbReference>
<dbReference type="SUPFAM" id="SSF53098">
    <property type="entry name" value="Ribonuclease H-like"/>
    <property type="match status" value="1"/>
</dbReference>
<dbReference type="Pfam" id="PF14639">
    <property type="entry name" value="YqgF"/>
    <property type="match status" value="1"/>
</dbReference>
<dbReference type="FunFam" id="3.30.505.10:FF:000030">
    <property type="entry name" value="Transcription elongation factor spt6"/>
    <property type="match status" value="1"/>
</dbReference>
<dbReference type="NCBIfam" id="TIGR01123">
    <property type="entry name" value="ilvE_II"/>
    <property type="match status" value="1"/>
</dbReference>
<evidence type="ECO:0000256" key="2">
    <source>
        <dbReference type="ARBA" id="ARBA00009253"/>
    </source>
</evidence>
<dbReference type="InterPro" id="IPR035019">
    <property type="entry name" value="Spt6_SH2_N"/>
</dbReference>
<feature type="domain" description="S1 motif" evidence="11">
    <location>
        <begin position="401"/>
        <end position="470"/>
    </location>
</feature>
<evidence type="ECO:0000256" key="9">
    <source>
        <dbReference type="RuleBase" id="RU004516"/>
    </source>
</evidence>
<comment type="catalytic activity">
    <reaction evidence="10">
        <text>L-valine + 2-oxoglutarate = 3-methyl-2-oxobutanoate + L-glutamate</text>
        <dbReference type="Rhea" id="RHEA:24813"/>
        <dbReference type="ChEBI" id="CHEBI:11851"/>
        <dbReference type="ChEBI" id="CHEBI:16810"/>
        <dbReference type="ChEBI" id="CHEBI:29985"/>
        <dbReference type="ChEBI" id="CHEBI:57762"/>
        <dbReference type="EC" id="2.6.1.42"/>
    </reaction>
</comment>
<dbReference type="Pfam" id="PF00575">
    <property type="entry name" value="S1"/>
    <property type="match status" value="1"/>
</dbReference>
<dbReference type="Pfam" id="PF17674">
    <property type="entry name" value="HHH_9"/>
    <property type="match status" value="1"/>
</dbReference>
<dbReference type="InterPro" id="IPR005786">
    <property type="entry name" value="B_amino_transII"/>
</dbReference>
<dbReference type="Gene3D" id="2.40.50.140">
    <property type="entry name" value="Nucleic acid-binding proteins"/>
    <property type="match status" value="1"/>
</dbReference>
<dbReference type="Gene3D" id="1.10.150.850">
    <property type="entry name" value="Spt6, helix-hairpin-helix domain"/>
    <property type="match status" value="1"/>
</dbReference>
<comment type="similarity">
    <text evidence="2">Belongs to the SPT6 family.</text>
</comment>
<evidence type="ECO:0000256" key="4">
    <source>
        <dbReference type="ARBA" id="ARBA00022576"/>
    </source>
</evidence>
<keyword evidence="6 10" id="KW-0808">Transferase</keyword>
<dbReference type="InterPro" id="IPR003029">
    <property type="entry name" value="S1_domain"/>
</dbReference>
<dbReference type="GO" id="GO:0009082">
    <property type="term" value="P:branched-chain amino acid biosynthetic process"/>
    <property type="evidence" value="ECO:0007669"/>
    <property type="project" value="UniProtKB-KW"/>
</dbReference>
<dbReference type="InterPro" id="IPR010994">
    <property type="entry name" value="RuvA_2-like"/>
</dbReference>
<dbReference type="InterPro" id="IPR017072">
    <property type="entry name" value="TF_Spt6"/>
</dbReference>
<organism evidence="12 13">
    <name type="scientific">Macrostomum lignano</name>
    <dbReference type="NCBI Taxonomy" id="282301"/>
    <lineage>
        <taxon>Eukaryota</taxon>
        <taxon>Metazoa</taxon>
        <taxon>Spiralia</taxon>
        <taxon>Lophotrochozoa</taxon>
        <taxon>Platyhelminthes</taxon>
        <taxon>Rhabditophora</taxon>
        <taxon>Macrostomorpha</taxon>
        <taxon>Macrostomida</taxon>
        <taxon>Macrostomidae</taxon>
        <taxon>Macrostomum</taxon>
    </lineage>
</organism>
<dbReference type="CDD" id="cd00164">
    <property type="entry name" value="S1_like"/>
    <property type="match status" value="1"/>
</dbReference>
<dbReference type="Gene3D" id="1.10.10.2740">
    <property type="entry name" value="Spt6, Death-like domain"/>
    <property type="match status" value="1"/>
</dbReference>
<evidence type="ECO:0000256" key="7">
    <source>
        <dbReference type="ARBA" id="ARBA00022898"/>
    </source>
</evidence>
<dbReference type="InterPro" id="IPR035420">
    <property type="entry name" value="Spt6_SH2"/>
</dbReference>
<dbReference type="GO" id="GO:0140673">
    <property type="term" value="P:transcription elongation-coupled chromatin remodeling"/>
    <property type="evidence" value="ECO:0007669"/>
    <property type="project" value="InterPro"/>
</dbReference>
<dbReference type="InterPro" id="IPR036038">
    <property type="entry name" value="Aminotransferase-like"/>
</dbReference>
<dbReference type="InterPro" id="IPR001544">
    <property type="entry name" value="Aminotrans_IV"/>
</dbReference>
<comment type="similarity">
    <text evidence="3 10">Belongs to the class-IV pyridoxal-phosphate-dependent aminotransferase family.</text>
</comment>
<sequence length="1404" mass="154455">YASVINSNGEVLDFLRLPFLLANKKSQREETAKNKARELHLIKKLIAKHRPDVIAVGTESKEALTIQQELRELAQELLAEGLATNSSVHLVDNEPARVFEKSRRAEKELPTYPEILRQSVSVARRLQDPLVELAGLVNADEDILCLRMHPMQDAVPRDQLLSALTLEFVNKVNEVGVDVNRCVDLPNYAALLQFVCGLGPRKAGDIVSKLRYSGQRLHNRVPQIIDLLRMGPVVFINSAGFIRIDTEAVENEAPHAQTDILDATRVHPESYELARKIAMDAVDADDAADDEEAAKSALLEEYGEKHITLYDIRNELCQPYKDLRIEYSPPNSEERFNLVTRETPDTFYIGKLVDCTVMGFARRRPKPDQLENANPIRNEETGNWVCPFCGLSNFVEVNQVWSHFDGQSCEGEPVGVRVQLDNGLSGFIGTRNLSDKSVVNPTERVAVGQQLHARIMKIDIENFRVDLTSRSSDLKDTAFKWKPPRDACFDEDAEAVDLQSEEDKRKETRPTYVKRVIDHPNFHNVTYRDCAKLMHSLDLGDAVFRPSSKGTDRLTLTWKIEDGIIQHVEVQERNKQNDFSLGKTLLIEGEEFEDLDEIIARYVQPMAAYIRDISMHKYYVRPAPGASGVAAIDDSLRQAKQARPTTIPYSLSAVTNMPGKFLLAYLPRSNVHREYITVRPGGLRYRGRQFASLNQLLAWFKQHYREPPPSAANAPGSALMTPAGSVISARIVGLLWCGTSVMWDFCDVGLLLLCGTASVAGLLLWCGTASVVRDCCGAGCCGAGLLLWCGTASMVRDCFCGAGLLLLCGTASMVRDCCGAGLLWCGTASVVRDCFCGAGLLLWCGTASVVRDCCGAGLLWCGLLWCGTSVVRDCCGAGLLWCGTSVVRDLCCAGLCCAGLLWCGTAVVRDFCGADCCVRDCCGAGLLWCGTACGAGLLLWCGTASVVRDCCGAGLLLWCGTAVVRDCFCGAGLLWCGTANLWWGQAGQPAVMRSSIRNILSLNTTKLSIRRCLATTDASAASSSSSCSTSLPSAVAAGSFRFADLSIERTEQPKPKPPNDSLVFGSQFSDHMLLARHSKSAAGWMAPRIQPLQSLPLHPASKCLHYALECFEGLKAFRGVDGRVRLFRPMENCKRMLRSAERSTLASFDPAELHRCLRELIRLDADWVPDSRDCSLYIRPTMIAAEPRISVGPAEETLLYVITGPVGPYYPTGFKPVTLLADPTYCRAWPGGVGNNKMGANYGPTCYVQLQAAAQGCQQVLWLYGPEHRLTEVGTMNLFIFWRSKDTGKPQLVTPPLNSGLILPGIVRDSLLRLAREWNEWEVLERDITMGELIEAIDSGRLMEMFGSGTACIVSPVSGIKYDGKVIQVPTMSQGAPVTMRFFKTLTDIQYGRIKDHPWAEIVA</sequence>
<dbReference type="Proteomes" id="UP000095280">
    <property type="component" value="Unplaced"/>
</dbReference>
<dbReference type="CDD" id="cd09918">
    <property type="entry name" value="SH2_Nterm_SPT6_like"/>
    <property type="match status" value="1"/>
</dbReference>
<dbReference type="WBParaSite" id="maker-uti_cns_0005761-snap-gene-0.4-mRNA-1">
    <property type="protein sequence ID" value="maker-uti_cns_0005761-snap-gene-0.4-mRNA-1"/>
    <property type="gene ID" value="maker-uti_cns_0005761-snap-gene-0.4"/>
</dbReference>
<proteinExistence type="inferred from homology"/>
<dbReference type="Gene3D" id="1.10.3500.10">
    <property type="entry name" value="Tex N-terminal region-like"/>
    <property type="match status" value="1"/>
</dbReference>
<name>A0A1I8HFE5_9PLAT</name>
<evidence type="ECO:0000256" key="1">
    <source>
        <dbReference type="ARBA" id="ARBA00001933"/>
    </source>
</evidence>
<dbReference type="InterPro" id="IPR023323">
    <property type="entry name" value="Tex-like_dom_sf"/>
</dbReference>
<dbReference type="InterPro" id="IPR035018">
    <property type="entry name" value="Spt6_SH2_C"/>
</dbReference>
<dbReference type="PROSITE" id="PS50126">
    <property type="entry name" value="S1"/>
    <property type="match status" value="1"/>
</dbReference>
<evidence type="ECO:0000259" key="11">
    <source>
        <dbReference type="PROSITE" id="PS50126"/>
    </source>
</evidence>
<dbReference type="PANTHER" id="PTHR10145:SF6">
    <property type="entry name" value="TRANSCRIPTION ELONGATION FACTOR SPT6"/>
    <property type="match status" value="1"/>
</dbReference>
<dbReference type="Gene3D" id="3.20.10.10">
    <property type="entry name" value="D-amino Acid Aminotransferase, subunit A, domain 2"/>
    <property type="match status" value="1"/>
</dbReference>
<dbReference type="InterPro" id="IPR033939">
    <property type="entry name" value="BCAT_family"/>
</dbReference>
<dbReference type="GO" id="GO:0052656">
    <property type="term" value="F:L-isoleucine-2-oxoglutarate transaminase activity"/>
    <property type="evidence" value="ECO:0007669"/>
    <property type="project" value="RHEA"/>
</dbReference>
<dbReference type="Gene3D" id="3.30.505.10">
    <property type="entry name" value="SH2 domain"/>
    <property type="match status" value="2"/>
</dbReference>
<keyword evidence="5 10" id="KW-0028">Amino-acid biosynthesis</keyword>
<dbReference type="NCBIfam" id="NF009897">
    <property type="entry name" value="PRK13357.1"/>
    <property type="match status" value="1"/>
</dbReference>
<dbReference type="InterPro" id="IPR012340">
    <property type="entry name" value="NA-bd_OB-fold"/>
</dbReference>
<accession>A0A1I8HFE5</accession>
<dbReference type="Pfam" id="PF14635">
    <property type="entry name" value="HHH_7"/>
    <property type="match status" value="1"/>
</dbReference>
<evidence type="ECO:0000313" key="12">
    <source>
        <dbReference type="Proteomes" id="UP000095280"/>
    </source>
</evidence>
<dbReference type="InterPro" id="IPR028231">
    <property type="entry name" value="Spt6_YqgF"/>
</dbReference>
<dbReference type="InterPro" id="IPR037027">
    <property type="entry name" value="YqgF/RNaseH-like_dom_sf"/>
</dbReference>
<dbReference type="InterPro" id="IPR012337">
    <property type="entry name" value="RNaseH-like_sf"/>
</dbReference>
<dbReference type="InterPro" id="IPR018300">
    <property type="entry name" value="Aminotrans_IV_CS"/>
</dbReference>
<dbReference type="SUPFAM" id="SSF56752">
    <property type="entry name" value="D-aminoacid aminotransferase-like PLP-dependent enzymes"/>
    <property type="match status" value="1"/>
</dbReference>
<keyword evidence="7 9" id="KW-0663">Pyridoxal phosphate</keyword>
<evidence type="ECO:0000256" key="10">
    <source>
        <dbReference type="RuleBase" id="RU004517"/>
    </source>
</evidence>
<dbReference type="FunFam" id="3.30.470.10:FF:000002">
    <property type="entry name" value="Branched-chain-amino-acid aminotransferase"/>
    <property type="match status" value="1"/>
</dbReference>
<dbReference type="Pfam" id="PF01063">
    <property type="entry name" value="Aminotran_4"/>
    <property type="match status" value="1"/>
</dbReference>
<dbReference type="InterPro" id="IPR043131">
    <property type="entry name" value="BCAT-like_N"/>
</dbReference>
<dbReference type="GO" id="GO:0052655">
    <property type="term" value="F:L-valine-2-oxoglutarate transaminase activity"/>
    <property type="evidence" value="ECO:0007669"/>
    <property type="project" value="RHEA"/>
</dbReference>
<dbReference type="GO" id="GO:0031491">
    <property type="term" value="F:nucleosome binding"/>
    <property type="evidence" value="ECO:0007669"/>
    <property type="project" value="TreeGrafter"/>
</dbReference>
<dbReference type="CDD" id="cd09928">
    <property type="entry name" value="SH2_Cterm_SPT6_like"/>
    <property type="match status" value="1"/>
</dbReference>
<dbReference type="Gene3D" id="3.30.470.10">
    <property type="match status" value="1"/>
</dbReference>
<comment type="catalytic activity">
    <reaction evidence="10">
        <text>L-isoleucine + 2-oxoglutarate = (S)-3-methyl-2-oxopentanoate + L-glutamate</text>
        <dbReference type="Rhea" id="RHEA:24801"/>
        <dbReference type="ChEBI" id="CHEBI:16810"/>
        <dbReference type="ChEBI" id="CHEBI:29985"/>
        <dbReference type="ChEBI" id="CHEBI:35146"/>
        <dbReference type="ChEBI" id="CHEBI:58045"/>
        <dbReference type="EC" id="2.6.1.42"/>
    </reaction>
</comment>
<dbReference type="InterPro" id="IPR041692">
    <property type="entry name" value="HHH_9"/>
</dbReference>
<dbReference type="SUPFAM" id="SSF55550">
    <property type="entry name" value="SH2 domain"/>
    <property type="match status" value="1"/>
</dbReference>
<dbReference type="CDD" id="cd01557">
    <property type="entry name" value="BCAT_beta_family"/>
    <property type="match status" value="1"/>
</dbReference>
<dbReference type="InterPro" id="IPR000980">
    <property type="entry name" value="SH2"/>
</dbReference>
<dbReference type="InterPro" id="IPR043132">
    <property type="entry name" value="BCAT-like_C"/>
</dbReference>
<dbReference type="GO" id="GO:0042393">
    <property type="term" value="F:histone binding"/>
    <property type="evidence" value="ECO:0007669"/>
    <property type="project" value="TreeGrafter"/>
</dbReference>
<keyword evidence="4 10" id="KW-0032">Aminotransferase</keyword>
<dbReference type="InterPro" id="IPR042066">
    <property type="entry name" value="Spt6_death-like"/>
</dbReference>
<evidence type="ECO:0000256" key="5">
    <source>
        <dbReference type="ARBA" id="ARBA00022605"/>
    </source>
</evidence>
<dbReference type="GO" id="GO:0034728">
    <property type="term" value="P:nucleosome organization"/>
    <property type="evidence" value="ECO:0007669"/>
    <property type="project" value="TreeGrafter"/>
</dbReference>
<protein>
    <recommendedName>
        <fullName evidence="10">Branched-chain-amino-acid aminotransferase</fullName>
        <ecNumber evidence="10">2.6.1.42</ecNumber>
    </recommendedName>
</protein>
<dbReference type="GO" id="GO:0008652">
    <property type="term" value="P:amino acid biosynthetic process"/>
    <property type="evidence" value="ECO:0007669"/>
    <property type="project" value="UniProtKB-KW"/>
</dbReference>
<dbReference type="Pfam" id="PF14633">
    <property type="entry name" value="SH2_2"/>
    <property type="match status" value="1"/>
</dbReference>
<comment type="cofactor">
    <cofactor evidence="1 9">
        <name>pyridoxal 5'-phosphate</name>
        <dbReference type="ChEBI" id="CHEBI:597326"/>
    </cofactor>
</comment>
<evidence type="ECO:0000256" key="3">
    <source>
        <dbReference type="ARBA" id="ARBA00009320"/>
    </source>
</evidence>
<dbReference type="FunFam" id="3.20.10.10:FF:000004">
    <property type="entry name" value="Branched-chain-amino-acid aminotransferase"/>
    <property type="match status" value="1"/>
</dbReference>
<dbReference type="EC" id="2.6.1.42" evidence="10"/>
<keyword evidence="8 10" id="KW-0100">Branched-chain amino acid biosynthesis</keyword>